<dbReference type="PIRSF" id="PIRSF000331">
    <property type="entry name" value="HpaA_HpaB"/>
    <property type="match status" value="1"/>
</dbReference>
<evidence type="ECO:0000259" key="6">
    <source>
        <dbReference type="Pfam" id="PF11794"/>
    </source>
</evidence>
<feature type="region of interest" description="Disordered" evidence="4">
    <location>
        <begin position="1"/>
        <end position="22"/>
    </location>
</feature>
<name>A0ABW9HKL8_9ACTN</name>
<organism evidence="7 8">
    <name type="scientific">Streptomyces niveiscabiei</name>
    <dbReference type="NCBI Taxonomy" id="164115"/>
    <lineage>
        <taxon>Bacteria</taxon>
        <taxon>Bacillati</taxon>
        <taxon>Actinomycetota</taxon>
        <taxon>Actinomycetes</taxon>
        <taxon>Kitasatosporales</taxon>
        <taxon>Streptomycetaceae</taxon>
        <taxon>Streptomyces</taxon>
    </lineage>
</organism>
<dbReference type="InterPro" id="IPR009100">
    <property type="entry name" value="AcylCoA_DH/oxidase_NM_dom_sf"/>
</dbReference>
<dbReference type="SUPFAM" id="SSF56645">
    <property type="entry name" value="Acyl-CoA dehydrogenase NM domain-like"/>
    <property type="match status" value="1"/>
</dbReference>
<dbReference type="EMBL" id="JBJVNI010000003">
    <property type="protein sequence ID" value="MFM9608236.1"/>
    <property type="molecule type" value="Genomic_DNA"/>
</dbReference>
<dbReference type="InterPro" id="IPR024677">
    <property type="entry name" value="HpaB/PvcC"/>
</dbReference>
<dbReference type="InterPro" id="IPR036250">
    <property type="entry name" value="AcylCo_DH-like_C"/>
</dbReference>
<dbReference type="PANTHER" id="PTHR36117:SF3">
    <property type="entry name" value="4-HYDROXYPHENYLACETATE 3-MONOOXYGENASE-RELATED"/>
    <property type="match status" value="1"/>
</dbReference>
<dbReference type="SUPFAM" id="SSF47203">
    <property type="entry name" value="Acyl-CoA dehydrogenase C-terminal domain-like"/>
    <property type="match status" value="1"/>
</dbReference>
<dbReference type="Pfam" id="PF03241">
    <property type="entry name" value="HpaB"/>
    <property type="match status" value="1"/>
</dbReference>
<keyword evidence="8" id="KW-1185">Reference proteome</keyword>
<dbReference type="InterPro" id="IPR024719">
    <property type="entry name" value="HpaB/PvcC/4-BUDH_C"/>
</dbReference>
<evidence type="ECO:0000313" key="7">
    <source>
        <dbReference type="EMBL" id="MFM9608236.1"/>
    </source>
</evidence>
<keyword evidence="2" id="KW-0274">FAD</keyword>
<evidence type="ECO:0000259" key="5">
    <source>
        <dbReference type="Pfam" id="PF03241"/>
    </source>
</evidence>
<evidence type="ECO:0000256" key="1">
    <source>
        <dbReference type="ARBA" id="ARBA00022630"/>
    </source>
</evidence>
<evidence type="ECO:0000256" key="4">
    <source>
        <dbReference type="SAM" id="MobiDB-lite"/>
    </source>
</evidence>
<dbReference type="Pfam" id="PF11794">
    <property type="entry name" value="HpaB_N"/>
    <property type="match status" value="1"/>
</dbReference>
<dbReference type="InterPro" id="IPR024674">
    <property type="entry name" value="HpaB/PvcC/4-BUDH_N"/>
</dbReference>
<reference evidence="7 8" key="1">
    <citation type="submission" date="2024-12" db="EMBL/GenBank/DDBJ databases">
        <title>Forecasting of Potato common scab and diversities of Pathogenic streptomyces spp. in china.</title>
        <authorList>
            <person name="Handique U."/>
            <person name="Wu J."/>
        </authorList>
    </citation>
    <scope>NUCLEOTIDE SEQUENCE [LARGE SCALE GENOMIC DNA]</scope>
    <source>
        <strain evidence="7 8">ZRIMU1530</strain>
    </source>
</reference>
<evidence type="ECO:0000313" key="8">
    <source>
        <dbReference type="Proteomes" id="UP001631957"/>
    </source>
</evidence>
<keyword evidence="3" id="KW-0560">Oxidoreductase</keyword>
<dbReference type="Gene3D" id="1.10.3140.10">
    <property type="entry name" value="4-hydroxybutyryl-coa dehydratase, domain 1"/>
    <property type="match status" value="1"/>
</dbReference>
<dbReference type="PIRSF" id="PIRSF500125">
    <property type="entry name" value="4_HPA_large"/>
    <property type="match status" value="1"/>
</dbReference>
<dbReference type="Proteomes" id="UP001631957">
    <property type="component" value="Unassembled WGS sequence"/>
</dbReference>
<proteinExistence type="predicted"/>
<dbReference type="RefSeq" id="WP_112476240.1">
    <property type="nucleotide sequence ID" value="NZ_JBJVNI010000003.1"/>
</dbReference>
<dbReference type="InterPro" id="IPR046373">
    <property type="entry name" value="Acyl-CoA_Oxase/DH_mid-dom_sf"/>
</dbReference>
<protein>
    <submittedName>
        <fullName evidence="7">4-hydroxyphenylacetate 3-hydroxylase N-terminal domain-containing protein</fullName>
    </submittedName>
</protein>
<dbReference type="PANTHER" id="PTHR36117">
    <property type="entry name" value="4-HYDROXYPHENYLACETATE 3-MONOOXYGENASE-RELATED"/>
    <property type="match status" value="1"/>
</dbReference>
<dbReference type="Gene3D" id="2.40.110.10">
    <property type="entry name" value="Butyryl-CoA Dehydrogenase, subunit A, domain 2"/>
    <property type="match status" value="1"/>
</dbReference>
<comment type="caution">
    <text evidence="7">The sequence shown here is derived from an EMBL/GenBank/DDBJ whole genome shotgun (WGS) entry which is preliminary data.</text>
</comment>
<feature type="domain" description="HpaB/PvcC/4-BUDH N-terminal" evidence="6">
    <location>
        <begin position="21"/>
        <end position="285"/>
    </location>
</feature>
<dbReference type="InterPro" id="IPR004925">
    <property type="entry name" value="HpaB/PvcC/4-BUDH"/>
</dbReference>
<keyword evidence="1" id="KW-0285">Flavoprotein</keyword>
<gene>
    <name evidence="7" type="ORF">ACKI18_05865</name>
</gene>
<feature type="domain" description="HpaB/PvcC/4-BUDH C-terminal" evidence="5">
    <location>
        <begin position="293"/>
        <end position="493"/>
    </location>
</feature>
<accession>A0ABW9HKL8</accession>
<evidence type="ECO:0000256" key="2">
    <source>
        <dbReference type="ARBA" id="ARBA00022827"/>
    </source>
</evidence>
<sequence>MTLQHGDAAPGAQAPTTRPLTGDEYLESLRDDREVYLYGERVKDVTAHPAFRNSALMTARLYNALHDPAHRGVLTAPTDTGSGGFTHAFFRTPRSVDDLVADREAIAAWARMTYGWMGRSPDYKAAFLGTLGANSDFYRPYEANARRWYRESQEKVLFWNHAIIHPPVDRHLPTEQVQDVFVHVEKETDNGLVVSGAKVVATGSAITHFNFISHYGLPLRDRKFALVATLPMGAPGLKLICRPSYAANAAVMGSPFDYPLSSRLDENDTIFVLDKVLIPWENVFLYGDADRVNSFAPQSGFLERLTFHGAIRLAVKIDFIAGLLLKAVEMTGSKDFRGIQSRVGEVLAWRDMFWALSDAAARNPQEWKDGALLPRREYGMAYRWFMTIGYPRIKEIILQDVASGLIYVNSSAEDFANPEIRPYLDKYVRGSNGYDSVSRVKLMKLLWDAVGTEFGGRHELYERNYSGNHEQVRTDILQAQAASGRLDQYKGFAEQCMAEYDLDGWTVPDLDSFKELRGNRNGLRG</sequence>
<dbReference type="Gene3D" id="1.20.140.10">
    <property type="entry name" value="Butyryl-CoA Dehydrogenase, subunit A, domain 3"/>
    <property type="match status" value="1"/>
</dbReference>
<evidence type="ECO:0000256" key="3">
    <source>
        <dbReference type="ARBA" id="ARBA00023002"/>
    </source>
</evidence>